<evidence type="ECO:0000313" key="3">
    <source>
        <dbReference type="Proteomes" id="UP000824048"/>
    </source>
</evidence>
<reference evidence="2" key="1">
    <citation type="journal article" date="2021" name="PeerJ">
        <title>Extensive microbial diversity within the chicken gut microbiome revealed by metagenomics and culture.</title>
        <authorList>
            <person name="Gilroy R."/>
            <person name="Ravi A."/>
            <person name="Getino M."/>
            <person name="Pursley I."/>
            <person name="Horton D.L."/>
            <person name="Alikhan N.F."/>
            <person name="Baker D."/>
            <person name="Gharbi K."/>
            <person name="Hall N."/>
            <person name="Watson M."/>
            <person name="Adriaenssens E.M."/>
            <person name="Foster-Nyarko E."/>
            <person name="Jarju S."/>
            <person name="Secka A."/>
            <person name="Antonio M."/>
            <person name="Oren A."/>
            <person name="Chaudhuri R.R."/>
            <person name="La Ragione R."/>
            <person name="Hildebrand F."/>
            <person name="Pallen M.J."/>
        </authorList>
    </citation>
    <scope>NUCLEOTIDE SEQUENCE</scope>
    <source>
        <strain evidence="2">ChiSxjej1B13-11774</strain>
    </source>
</reference>
<dbReference type="EMBL" id="DXBP01000052">
    <property type="protein sequence ID" value="HIZ42642.1"/>
    <property type="molecule type" value="Genomic_DNA"/>
</dbReference>
<protein>
    <submittedName>
        <fullName evidence="2">Zinc dependent phospholipase C family protein</fullName>
    </submittedName>
</protein>
<evidence type="ECO:0000259" key="1">
    <source>
        <dbReference type="Pfam" id="PF00882"/>
    </source>
</evidence>
<evidence type="ECO:0000313" key="2">
    <source>
        <dbReference type="EMBL" id="HIZ42642.1"/>
    </source>
</evidence>
<dbReference type="AlphaFoldDB" id="A0A9D2ES30"/>
<dbReference type="Pfam" id="PF00882">
    <property type="entry name" value="Zn_dep_PLPC"/>
    <property type="match status" value="1"/>
</dbReference>
<name>A0A9D2ES30_9FIRM</name>
<organism evidence="2 3">
    <name type="scientific">Candidatus Gemmiger excrementigallinarum</name>
    <dbReference type="NCBI Taxonomy" id="2838609"/>
    <lineage>
        <taxon>Bacteria</taxon>
        <taxon>Bacillati</taxon>
        <taxon>Bacillota</taxon>
        <taxon>Clostridia</taxon>
        <taxon>Eubacteriales</taxon>
        <taxon>Gemmiger</taxon>
    </lineage>
</organism>
<gene>
    <name evidence="2" type="ORF">H9811_08790</name>
</gene>
<proteinExistence type="predicted"/>
<reference evidence="2" key="2">
    <citation type="submission" date="2021-04" db="EMBL/GenBank/DDBJ databases">
        <authorList>
            <person name="Gilroy R."/>
        </authorList>
    </citation>
    <scope>NUCLEOTIDE SEQUENCE</scope>
    <source>
        <strain evidence="2">ChiSxjej1B13-11774</strain>
    </source>
</reference>
<feature type="domain" description="Phospholipase C/D" evidence="1">
    <location>
        <begin position="6"/>
        <end position="133"/>
    </location>
</feature>
<dbReference type="Proteomes" id="UP000824048">
    <property type="component" value="Unassembled WGS sequence"/>
</dbReference>
<comment type="caution">
    <text evidence="2">The sequence shown here is derived from an EMBL/GenBank/DDBJ whole genome shotgun (WGS) entry which is preliminary data.</text>
</comment>
<dbReference type="InterPro" id="IPR029002">
    <property type="entry name" value="PLPC/GPLD1"/>
</dbReference>
<sequence length="310" mass="34268">MPEGYTHVRTARQAAAAIHYKIQCPEAFAAGANGPDSFFCYEVWKKRTNRHYDLPGLGNRMHEEKTGAFLYSLCRHVKTRPQVEYALGFLCHYATDTVVHPFVCAMCEPGAPYAGKGGHGYLEIALDSELHKEDTGDGRVPAADASPLPTGEQLGDIVALLHTCLLEVYGEDIPVEYLADAFYHTYRVRSLFPSRHGGRKVVFAVAERFFGGKGFITGHISPRKLSPDLPDAWTDPFTGKTHEGGLFALLPKARRRSEEFMGAALLFWLKKYSDEEFCRAIGSMSYTQGLPTEQSAGAATLVQENITKGE</sequence>
<accession>A0A9D2ES30</accession>